<dbReference type="PANTHER" id="PTHR42916:SF1">
    <property type="entry name" value="PROTEIN PHYLLO, CHLOROPLASTIC"/>
    <property type="match status" value="1"/>
</dbReference>
<evidence type="ECO:0000256" key="2">
    <source>
        <dbReference type="ARBA" id="ARBA00022723"/>
    </source>
</evidence>
<dbReference type="CDD" id="cd07037">
    <property type="entry name" value="TPP_PYR_MenD"/>
    <property type="match status" value="1"/>
</dbReference>
<protein>
    <submittedName>
        <fullName evidence="7">2-succinyl-5-enolpyruvyl-6-hydroxy-3-cyclohexene-1-carboxylic-acid synthase</fullName>
    </submittedName>
</protein>
<proteinExistence type="predicted"/>
<dbReference type="Gene3D" id="3.40.50.1220">
    <property type="entry name" value="TPP-binding domain"/>
    <property type="match status" value="1"/>
</dbReference>
<keyword evidence="1" id="KW-0808">Transferase</keyword>
<accession>A0A2T8HJH2</accession>
<evidence type="ECO:0000313" key="8">
    <source>
        <dbReference type="Proteomes" id="UP000245627"/>
    </source>
</evidence>
<dbReference type="SUPFAM" id="SSF52518">
    <property type="entry name" value="Thiamin diphosphate-binding fold (THDP-binding)"/>
    <property type="match status" value="2"/>
</dbReference>
<evidence type="ECO:0000256" key="1">
    <source>
        <dbReference type="ARBA" id="ARBA00022679"/>
    </source>
</evidence>
<dbReference type="AlphaFoldDB" id="A0A2T8HJH2"/>
<dbReference type="Pfam" id="PF02776">
    <property type="entry name" value="TPP_enzyme_N"/>
    <property type="match status" value="1"/>
</dbReference>
<dbReference type="GO" id="GO:0046872">
    <property type="term" value="F:metal ion binding"/>
    <property type="evidence" value="ECO:0007669"/>
    <property type="project" value="UniProtKB-KW"/>
</dbReference>
<keyword evidence="5" id="KW-0464">Manganese</keyword>
<dbReference type="GO" id="GO:0070204">
    <property type="term" value="F:2-succinyl-5-enolpyruvyl-6-hydroxy-3-cyclohexene-1-carboxylic-acid synthase activity"/>
    <property type="evidence" value="ECO:0007669"/>
    <property type="project" value="InterPro"/>
</dbReference>
<dbReference type="Gene3D" id="3.40.50.970">
    <property type="match status" value="2"/>
</dbReference>
<name>A0A2T8HJH2_9SPHI</name>
<dbReference type="GO" id="GO:0030976">
    <property type="term" value="F:thiamine pyrophosphate binding"/>
    <property type="evidence" value="ECO:0007669"/>
    <property type="project" value="InterPro"/>
</dbReference>
<dbReference type="InterPro" id="IPR012001">
    <property type="entry name" value="Thiamin_PyroP_enz_TPP-bd_dom"/>
</dbReference>
<comment type="caution">
    <text evidence="7">The sequence shown here is derived from an EMBL/GenBank/DDBJ whole genome shotgun (WGS) entry which is preliminary data.</text>
</comment>
<reference evidence="7 8" key="1">
    <citation type="submission" date="2018-04" db="EMBL/GenBank/DDBJ databases">
        <title>Sphingobacterium cortibacter sp. nov.</title>
        <authorList>
            <person name="Li Y."/>
        </authorList>
    </citation>
    <scope>NUCLEOTIDE SEQUENCE [LARGE SCALE GENOMIC DNA]</scope>
    <source>
        <strain evidence="7 8">2c-3</strain>
    </source>
</reference>
<dbReference type="PANTHER" id="PTHR42916">
    <property type="entry name" value="2-SUCCINYL-5-ENOLPYRUVYL-6-HYDROXY-3-CYCLOHEXENE-1-CARBOXYLATE SYNTHASE"/>
    <property type="match status" value="1"/>
</dbReference>
<evidence type="ECO:0000256" key="3">
    <source>
        <dbReference type="ARBA" id="ARBA00022842"/>
    </source>
</evidence>
<keyword evidence="3" id="KW-0460">Magnesium</keyword>
<dbReference type="InterPro" id="IPR004433">
    <property type="entry name" value="MenaQ_synth_MenD"/>
</dbReference>
<dbReference type="InterPro" id="IPR029061">
    <property type="entry name" value="THDP-binding"/>
</dbReference>
<keyword evidence="4" id="KW-0786">Thiamine pyrophosphate</keyword>
<dbReference type="PIRSF" id="PIRSF004983">
    <property type="entry name" value="MenD"/>
    <property type="match status" value="1"/>
</dbReference>
<sequence>MYSDNPLITNLLSLLKQFGIRKIVISPGSRHFSIIHSMESDPFFELFSVVDERSAAFFAVGLIQQSNEPVAVCCTSGTSVINYGSAVIEAFYQKLPLLLLTADRLPEFLGQMEDQMFRQGDTFQHFVKFNGQLKQIKNSFDEWFCNRIINEGLLALKHNGQGPVQLNIPIENHHLDTFSKTDLPTVRKINRLFSYETDASWQNLAEKLRNKKVMVVWGQTHFIPTEVAAAFEKFVEAFNPVVLTDNLSNYNGPNTLDDTFLLLRALKRSEKCEFSPDIVITLYGNYVFNGEIKQLLRPLGKSVEHWMIGANGEIVDPFRRLTHIFEMPEQLFFDKLSAFSGNSQSNYFDQWNEISKLLPEPNVPYSELYAIGEFIHKLPQNVDLHIANSSPIRMASTYKIDPSVKVYCNRGVNGIDGCMSTAVGFAAGTSNATFLMIGDLTFFYDMNAVWNRHLSKNFRILLLNNEGGAVMHMPLHERLASILPKHVSAGHVTSAKGWLESVGFTYLAANDQESCLEGIEKLTDLSQEGPIVLEVFTEKETDVRILKEYFKSLNRETLMDKVKMKAAAKMKNILKRF</sequence>
<evidence type="ECO:0000313" key="7">
    <source>
        <dbReference type="EMBL" id="PVH25591.1"/>
    </source>
</evidence>
<keyword evidence="2" id="KW-0479">Metal-binding</keyword>
<dbReference type="OrthoDB" id="9791859at2"/>
<gene>
    <name evidence="7" type="primary">menD</name>
    <name evidence="7" type="ORF">DC487_06515</name>
</gene>
<dbReference type="NCBIfam" id="TIGR00173">
    <property type="entry name" value="menD"/>
    <property type="match status" value="1"/>
</dbReference>
<organism evidence="7 8">
    <name type="scientific">Sphingobacterium corticibacter</name>
    <dbReference type="NCBI Taxonomy" id="2171749"/>
    <lineage>
        <taxon>Bacteria</taxon>
        <taxon>Pseudomonadati</taxon>
        <taxon>Bacteroidota</taxon>
        <taxon>Sphingobacteriia</taxon>
        <taxon>Sphingobacteriales</taxon>
        <taxon>Sphingobacteriaceae</taxon>
        <taxon>Sphingobacterium</taxon>
    </lineage>
</organism>
<dbReference type="GO" id="GO:0009234">
    <property type="term" value="P:menaquinone biosynthetic process"/>
    <property type="evidence" value="ECO:0007669"/>
    <property type="project" value="InterPro"/>
</dbReference>
<evidence type="ECO:0000259" key="6">
    <source>
        <dbReference type="Pfam" id="PF02776"/>
    </source>
</evidence>
<dbReference type="RefSeq" id="WP_116775164.1">
    <property type="nucleotide sequence ID" value="NZ_QDKG01000002.1"/>
</dbReference>
<dbReference type="Proteomes" id="UP000245627">
    <property type="component" value="Unassembled WGS sequence"/>
</dbReference>
<dbReference type="EMBL" id="QDKG01000002">
    <property type="protein sequence ID" value="PVH25591.1"/>
    <property type="molecule type" value="Genomic_DNA"/>
</dbReference>
<evidence type="ECO:0000256" key="5">
    <source>
        <dbReference type="ARBA" id="ARBA00023211"/>
    </source>
</evidence>
<keyword evidence="8" id="KW-1185">Reference proteome</keyword>
<feature type="domain" description="Thiamine pyrophosphate enzyme N-terminal TPP-binding" evidence="6">
    <location>
        <begin position="11"/>
        <end position="110"/>
    </location>
</feature>
<evidence type="ECO:0000256" key="4">
    <source>
        <dbReference type="ARBA" id="ARBA00023052"/>
    </source>
</evidence>